<dbReference type="SUPFAM" id="SSF50729">
    <property type="entry name" value="PH domain-like"/>
    <property type="match status" value="1"/>
</dbReference>
<dbReference type="GeneID" id="38784499"/>
<feature type="compositionally biased region" description="Low complexity" evidence="4">
    <location>
        <begin position="341"/>
        <end position="354"/>
    </location>
</feature>
<dbReference type="RefSeq" id="XP_027618495.1">
    <property type="nucleotide sequence ID" value="XM_027762694.1"/>
</dbReference>
<evidence type="ECO:0000256" key="2">
    <source>
        <dbReference type="ARBA" id="ARBA00008778"/>
    </source>
</evidence>
<feature type="compositionally biased region" description="Polar residues" evidence="4">
    <location>
        <begin position="438"/>
        <end position="455"/>
    </location>
</feature>
<dbReference type="OrthoDB" id="440673at2759"/>
<organism evidence="5 6">
    <name type="scientific">Sparassis crispa</name>
    <dbReference type="NCBI Taxonomy" id="139825"/>
    <lineage>
        <taxon>Eukaryota</taxon>
        <taxon>Fungi</taxon>
        <taxon>Dikarya</taxon>
        <taxon>Basidiomycota</taxon>
        <taxon>Agaricomycotina</taxon>
        <taxon>Agaricomycetes</taxon>
        <taxon>Polyporales</taxon>
        <taxon>Sparassidaceae</taxon>
        <taxon>Sparassis</taxon>
    </lineage>
</organism>
<dbReference type="InParanoid" id="A0A401GZK3"/>
<feature type="region of interest" description="Disordered" evidence="4">
    <location>
        <begin position="519"/>
        <end position="554"/>
    </location>
</feature>
<dbReference type="GO" id="GO:0005737">
    <property type="term" value="C:cytoplasm"/>
    <property type="evidence" value="ECO:0007669"/>
    <property type="project" value="UniProtKB-SubCell"/>
</dbReference>
<feature type="compositionally biased region" description="Pro residues" evidence="4">
    <location>
        <begin position="381"/>
        <end position="391"/>
    </location>
</feature>
<feature type="region of interest" description="Disordered" evidence="4">
    <location>
        <begin position="131"/>
        <end position="193"/>
    </location>
</feature>
<evidence type="ECO:0000313" key="5">
    <source>
        <dbReference type="EMBL" id="GBE87582.1"/>
    </source>
</evidence>
<feature type="compositionally biased region" description="Polar residues" evidence="4">
    <location>
        <begin position="174"/>
        <end position="184"/>
    </location>
</feature>
<feature type="compositionally biased region" description="Low complexity" evidence="4">
    <location>
        <begin position="456"/>
        <end position="470"/>
    </location>
</feature>
<evidence type="ECO:0000256" key="1">
    <source>
        <dbReference type="ARBA" id="ARBA00004496"/>
    </source>
</evidence>
<protein>
    <submittedName>
        <fullName evidence="5">Uncharacterized protein</fullName>
    </submittedName>
</protein>
<dbReference type="GO" id="GO:0000290">
    <property type="term" value="P:deadenylation-dependent decapping of nuclear-transcribed mRNA"/>
    <property type="evidence" value="ECO:0007669"/>
    <property type="project" value="InterPro"/>
</dbReference>
<comment type="subcellular location">
    <subcellularLocation>
        <location evidence="1">Cytoplasm</location>
    </subcellularLocation>
</comment>
<dbReference type="InterPro" id="IPR010334">
    <property type="entry name" value="Dcp1"/>
</dbReference>
<gene>
    <name evidence="5" type="ORF">SCP_1102590</name>
</gene>
<keyword evidence="3" id="KW-0963">Cytoplasm</keyword>
<dbReference type="InterPro" id="IPR011993">
    <property type="entry name" value="PH-like_dom_sf"/>
</dbReference>
<feature type="compositionally biased region" description="Basic and acidic residues" evidence="4">
    <location>
        <begin position="542"/>
        <end position="554"/>
    </location>
</feature>
<feature type="compositionally biased region" description="Acidic residues" evidence="4">
    <location>
        <begin position="361"/>
        <end position="371"/>
    </location>
</feature>
<reference evidence="5 6" key="1">
    <citation type="journal article" date="2018" name="Sci. Rep.">
        <title>Genome sequence of the cauliflower mushroom Sparassis crispa (Hanabiratake) and its association with beneficial usage.</title>
        <authorList>
            <person name="Kiyama R."/>
            <person name="Furutani Y."/>
            <person name="Kawaguchi K."/>
            <person name="Nakanishi T."/>
        </authorList>
    </citation>
    <scope>NUCLEOTIDE SEQUENCE [LARGE SCALE GENOMIC DNA]</scope>
</reference>
<dbReference type="Gene3D" id="2.30.29.30">
    <property type="entry name" value="Pleckstrin-homology domain (PH domain)/Phosphotyrosine-binding domain (PTB)"/>
    <property type="match status" value="1"/>
</dbReference>
<proteinExistence type="inferred from homology"/>
<feature type="region of interest" description="Disordered" evidence="4">
    <location>
        <begin position="75"/>
        <end position="96"/>
    </location>
</feature>
<dbReference type="Pfam" id="PF06058">
    <property type="entry name" value="DCP1"/>
    <property type="match status" value="1"/>
</dbReference>
<dbReference type="Proteomes" id="UP000287166">
    <property type="component" value="Unassembled WGS sequence"/>
</dbReference>
<comment type="caution">
    <text evidence="5">The sequence shown here is derived from an EMBL/GenBank/DDBJ whole genome shotgun (WGS) entry which is preliminary data.</text>
</comment>
<keyword evidence="6" id="KW-1185">Reference proteome</keyword>
<evidence type="ECO:0000256" key="3">
    <source>
        <dbReference type="ARBA" id="ARBA00022490"/>
    </source>
</evidence>
<comment type="similarity">
    <text evidence="2">Belongs to the DCP1 family.</text>
</comment>
<feature type="compositionally biased region" description="Low complexity" evidence="4">
    <location>
        <begin position="151"/>
        <end position="168"/>
    </location>
</feature>
<dbReference type="STRING" id="139825.A0A401GZK3"/>
<dbReference type="EMBL" id="BFAD01000011">
    <property type="protein sequence ID" value="GBE87582.1"/>
    <property type="molecule type" value="Genomic_DNA"/>
</dbReference>
<evidence type="ECO:0000313" key="6">
    <source>
        <dbReference type="Proteomes" id="UP000287166"/>
    </source>
</evidence>
<dbReference type="AlphaFoldDB" id="A0A401GZK3"/>
<accession>A0A401GZK3</accession>
<evidence type="ECO:0000256" key="4">
    <source>
        <dbReference type="SAM" id="MobiDB-lite"/>
    </source>
</evidence>
<sequence>MFLFEKQTYPPYGFFILNRMGTDDYIRPIHPEDDMEIMGDYVMYRFYPEYTKKRLELGLPYPIPEEHRARFDEELARSQPVGESDAANDATPKGKKGNSVTIGLWMFATDAREPLKDVMMRLHSYIKQGKPYPQEFRFGPSRPPPTNLHVRTASRSSARSTSQASQTSDKPTRNEQVNGASLTAPTPPIGSAGSELDKLFAKLIPSASSTPAIERQAAPPRPTSGLSVHDLFARLGGSTQSPVRTPIAPAPATAPQKRGQALLDSIFASATQAGAAMPPVSLAADPHSPSNFHPVPSVSLPPRAEEIQIVSPKPTSSALPQILNHDVIYTLLGLSPTSRASSATVSSAESHTSAPNRYEGDNEEEESEPEPASETSSSGAPTPPVEEPTPPASNHTQAGRTPRKVEGDVTPRAAVRGIGPLSPAPPSQVSPAPARGQQYLTPSAASPATNSLTPDSSSVSISTIAASNSAPRQRKLVPFEAESDLWPYPRAPLDDRLHEDFDADVVELDFADTRALSDPSLFSSRLKEKQGKAGAKKKTRKERAADREREREEIEKGWDVPVSCQPQVDATVPRQRAVPAVNGKAKAKQVAANGTSAAAAAPPFVNGGGLQNGVHAAAAKDAVISAVAAEEKNIAGNLSRNDFVRELLTLIHTDKNFVDSLWQEYLNRTS</sequence>
<feature type="region of interest" description="Disordered" evidence="4">
    <location>
        <begin position="341"/>
        <end position="475"/>
    </location>
</feature>
<dbReference type="GO" id="GO:0008047">
    <property type="term" value="F:enzyme activator activity"/>
    <property type="evidence" value="ECO:0007669"/>
    <property type="project" value="InterPro"/>
</dbReference>
<name>A0A401GZK3_9APHY</name>
<feature type="region of interest" description="Disordered" evidence="4">
    <location>
        <begin position="279"/>
        <end position="299"/>
    </location>
</feature>